<dbReference type="Pfam" id="PF20641">
    <property type="entry name" value="TAF1C_beta-prop"/>
    <property type="match status" value="1"/>
</dbReference>
<dbReference type="InterPro" id="IPR038801">
    <property type="entry name" value="TAF1C"/>
</dbReference>
<name>A0A7J7CKJ4_TRIWF</name>
<sequence length="905" mass="102006">MESLAEELKPEFPIGKVFDPPLLLRSEPALGPLLFNPEPKTLTQLFSSPSLAPPLLSPHPRLSLSRYIFTTCPSVPPSTASSIDSIFGPQNDPVSSLSLSHNRLQLLEFNGDSAIVFFPTGENLEQIGFLVLSVKDGNLKVDAENEFIFRAEKRSSHRILRILVNPVVRSWGFESESSDYATIGYLMACTMYSVDWYSIKLSGSRKRPFLSYLGCKRFKTCAIAGACWSPHLPEECLVLLESGALFLFDMESDCSIAYFKGTRLRVSWDDSSHSKSARWLGCEFSWHGRILIVARSDAVFLVDVRADEIKMTCLAKIEMLGMYSTTEKQFLAFSKAVSNGFQFVLASDSLLVIYDVRRPLMPILQWEHNIDKPCFIDVFRLSELRSQLKDATYEWATNSGFCIALGSFWNDEFKLFCCGHCLPACKGSGTGTLEISNYCKSLYAWELPSNLLLSGRECPCGSCILREDFAKDALPTWVDWQQKKEIVLGFGLLGKDLTSLLSVSGESAGFMVIRLMSSGKLESQRYYASWKLVKKSEVAHRDPLLGVEDHALYDMGDEVYKFPKRYKYLKLNYLNAYLNGDLSQLLASSMNNCVRKETKLKEKFSSEFHEILSEKLEICGFSQFRTSPAATVVFDDISVPTSICEVASKRLWAELPMELLQLAFSSYSEFRHVLVDEKKVSLEFLTVPDLPQLPPFFLRKPSCRSSKWSRKVEPSDTLVGPVLPLPVLQTIHECQNGCPNSQEVDDFSPEAELDLVCEEVRQVAKETSVSVHLPQLPDDAAVSLDDDTEEVCVDSQKTKPFISYHPAAFECSENNGVYKDGSYTTLIAKVHKEESVPNENMETVGLQMFDDLCLIKLKFDTPDVKFGVQELKAHNALKRKFAEWQKGSKPYQEFCTKFKLRKPDS</sequence>
<evidence type="ECO:0000313" key="2">
    <source>
        <dbReference type="EMBL" id="KAF5734597.1"/>
    </source>
</evidence>
<dbReference type="GO" id="GO:0001650">
    <property type="term" value="C:fibrillar center"/>
    <property type="evidence" value="ECO:0007669"/>
    <property type="project" value="TreeGrafter"/>
</dbReference>
<keyword evidence="3" id="KW-1185">Reference proteome</keyword>
<comment type="caution">
    <text evidence="2">The sequence shown here is derived from an EMBL/GenBank/DDBJ whole genome shotgun (WGS) entry which is preliminary data.</text>
</comment>
<evidence type="ECO:0000313" key="3">
    <source>
        <dbReference type="Proteomes" id="UP000593562"/>
    </source>
</evidence>
<organism evidence="2 3">
    <name type="scientific">Tripterygium wilfordii</name>
    <name type="common">Thunder God vine</name>
    <dbReference type="NCBI Taxonomy" id="458696"/>
    <lineage>
        <taxon>Eukaryota</taxon>
        <taxon>Viridiplantae</taxon>
        <taxon>Streptophyta</taxon>
        <taxon>Embryophyta</taxon>
        <taxon>Tracheophyta</taxon>
        <taxon>Spermatophyta</taxon>
        <taxon>Magnoliopsida</taxon>
        <taxon>eudicotyledons</taxon>
        <taxon>Gunneridae</taxon>
        <taxon>Pentapetalae</taxon>
        <taxon>rosids</taxon>
        <taxon>fabids</taxon>
        <taxon>Celastrales</taxon>
        <taxon>Celastraceae</taxon>
        <taxon>Tripterygium</taxon>
    </lineage>
</organism>
<feature type="domain" description="TAF1C beta-propeller" evidence="1">
    <location>
        <begin position="225"/>
        <end position="317"/>
    </location>
</feature>
<dbReference type="PANTHER" id="PTHR15319">
    <property type="entry name" value="TATA BOX-BINDING PROTEIN ASSOCIATED FACTOR RNA POLYMERASE I SUBUNIT C"/>
    <property type="match status" value="1"/>
</dbReference>
<dbReference type="FunCoup" id="A0A7J7CKJ4">
    <property type="interactions" value="1814"/>
</dbReference>
<dbReference type="OrthoDB" id="2382881at2759"/>
<dbReference type="InParanoid" id="A0A7J7CKJ4"/>
<proteinExistence type="predicted"/>
<dbReference type="Proteomes" id="UP000593562">
    <property type="component" value="Unassembled WGS sequence"/>
</dbReference>
<dbReference type="EMBL" id="JAAARO010000015">
    <property type="protein sequence ID" value="KAF5734597.1"/>
    <property type="molecule type" value="Genomic_DNA"/>
</dbReference>
<dbReference type="InterPro" id="IPR049087">
    <property type="entry name" value="TAF1C_beta-prop"/>
</dbReference>
<protein>
    <recommendedName>
        <fullName evidence="1">TAF1C beta-propeller domain-containing protein</fullName>
    </recommendedName>
</protein>
<evidence type="ECO:0000259" key="1">
    <source>
        <dbReference type="Pfam" id="PF20641"/>
    </source>
</evidence>
<accession>A0A7J7CKJ4</accession>
<gene>
    <name evidence="2" type="ORF">HS088_TW15G00089</name>
</gene>
<dbReference type="PANTHER" id="PTHR15319:SF1">
    <property type="entry name" value="TATA BOX-BINDING PROTEIN-ASSOCIATED FACTOR RNA POLYMERASE I SUBUNIT C"/>
    <property type="match status" value="1"/>
</dbReference>
<reference evidence="2 3" key="1">
    <citation type="journal article" date="2020" name="Nat. Commun.">
        <title>Genome of Tripterygium wilfordii and identification of cytochrome P450 involved in triptolide biosynthesis.</title>
        <authorList>
            <person name="Tu L."/>
            <person name="Su P."/>
            <person name="Zhang Z."/>
            <person name="Gao L."/>
            <person name="Wang J."/>
            <person name="Hu T."/>
            <person name="Zhou J."/>
            <person name="Zhang Y."/>
            <person name="Zhao Y."/>
            <person name="Liu Y."/>
            <person name="Song Y."/>
            <person name="Tong Y."/>
            <person name="Lu Y."/>
            <person name="Yang J."/>
            <person name="Xu C."/>
            <person name="Jia M."/>
            <person name="Peters R.J."/>
            <person name="Huang L."/>
            <person name="Gao W."/>
        </authorList>
    </citation>
    <scope>NUCLEOTIDE SEQUENCE [LARGE SCALE GENOMIC DNA]</scope>
    <source>
        <strain evidence="3">cv. XIE 37</strain>
        <tissue evidence="2">Leaf</tissue>
    </source>
</reference>
<dbReference type="GO" id="GO:0001164">
    <property type="term" value="F:RNA polymerase I core promoter sequence-specific DNA binding"/>
    <property type="evidence" value="ECO:0007669"/>
    <property type="project" value="TreeGrafter"/>
</dbReference>
<dbReference type="AlphaFoldDB" id="A0A7J7CKJ4"/>